<protein>
    <submittedName>
        <fullName evidence="3">Biotin--[acetyl-CoA-carboxylase] ligase</fullName>
        <ecNumber evidence="3">6.3.4.15</ecNumber>
    </submittedName>
</protein>
<reference evidence="3 4" key="1">
    <citation type="submission" date="2019-01" db="EMBL/GenBank/DDBJ databases">
        <authorList>
            <person name="Chen W.-M."/>
        </authorList>
    </citation>
    <scope>NUCLEOTIDE SEQUENCE [LARGE SCALE GENOMIC DNA]</scope>
    <source>
        <strain evidence="3 4">YBJ-36</strain>
    </source>
</reference>
<dbReference type="InterPro" id="IPR004408">
    <property type="entry name" value="Biotin_CoA_COase_ligase"/>
</dbReference>
<dbReference type="PROSITE" id="PS51733">
    <property type="entry name" value="BPL_LPL_CATALYTIC"/>
    <property type="match status" value="1"/>
</dbReference>
<feature type="domain" description="BPL/LPL catalytic" evidence="2">
    <location>
        <begin position="10"/>
        <end position="191"/>
    </location>
</feature>
<dbReference type="SUPFAM" id="SSF55681">
    <property type="entry name" value="Class II aaRS and biotin synthetases"/>
    <property type="match status" value="1"/>
</dbReference>
<dbReference type="Pfam" id="PF03099">
    <property type="entry name" value="BPL_LplA_LipB"/>
    <property type="match status" value="1"/>
</dbReference>
<dbReference type="AlphaFoldDB" id="A0A437MUV2"/>
<dbReference type="InterPro" id="IPR045864">
    <property type="entry name" value="aa-tRNA-synth_II/BPL/LPL"/>
</dbReference>
<keyword evidence="1 3" id="KW-0436">Ligase</keyword>
<sequence>MQSNIFSRLFVGQNLVSLKEVDSTNTFLKNVLSNSKPVPDGTVIMAEAQYAGRGQQQNGWHAEPGKNLTFSLLLNPVFLSISQQFDLNRAISLGVHYALKPILGEPLSIKWPNDIYYDDYKLGGILIENILSGEKIKHSVIGIGINVNQDEFPPHVPNPVSVKQILHSDYDLRQLLLEICGGIEAYYLKLKAGRTDELRSGYLDILYGLNESRNYKSNDSVFEGTIKNVTPEGLLVVNTLNGDKLFGLKEIEFLK</sequence>
<dbReference type="NCBIfam" id="TIGR00121">
    <property type="entry name" value="birA_ligase"/>
    <property type="match status" value="1"/>
</dbReference>
<dbReference type="CDD" id="cd16442">
    <property type="entry name" value="BPL"/>
    <property type="match status" value="1"/>
</dbReference>
<evidence type="ECO:0000256" key="1">
    <source>
        <dbReference type="ARBA" id="ARBA00022598"/>
    </source>
</evidence>
<accession>A0A437MUV2</accession>
<dbReference type="EC" id="6.3.4.15" evidence="3"/>
<evidence type="ECO:0000313" key="3">
    <source>
        <dbReference type="EMBL" id="RVU01438.1"/>
    </source>
</evidence>
<evidence type="ECO:0000313" key="4">
    <source>
        <dbReference type="Proteomes" id="UP000282759"/>
    </source>
</evidence>
<dbReference type="Gene3D" id="3.30.930.10">
    <property type="entry name" value="Bira Bifunctional Protein, Domain 2"/>
    <property type="match status" value="1"/>
</dbReference>
<gene>
    <name evidence="3" type="ORF">EOD41_05600</name>
</gene>
<dbReference type="Proteomes" id="UP000282759">
    <property type="component" value="Unassembled WGS sequence"/>
</dbReference>
<dbReference type="GO" id="GO:0004077">
    <property type="term" value="F:biotin--[biotin carboxyl-carrier protein] ligase activity"/>
    <property type="evidence" value="ECO:0007669"/>
    <property type="project" value="UniProtKB-EC"/>
</dbReference>
<dbReference type="PANTHER" id="PTHR12835">
    <property type="entry name" value="BIOTIN PROTEIN LIGASE"/>
    <property type="match status" value="1"/>
</dbReference>
<name>A0A437MUV2_9SPHI</name>
<dbReference type="OrthoDB" id="9807064at2"/>
<dbReference type="GO" id="GO:0005737">
    <property type="term" value="C:cytoplasm"/>
    <property type="evidence" value="ECO:0007669"/>
    <property type="project" value="TreeGrafter"/>
</dbReference>
<dbReference type="PANTHER" id="PTHR12835:SF5">
    <property type="entry name" value="BIOTIN--PROTEIN LIGASE"/>
    <property type="match status" value="1"/>
</dbReference>
<keyword evidence="4" id="KW-1185">Reference proteome</keyword>
<evidence type="ECO:0000259" key="2">
    <source>
        <dbReference type="PROSITE" id="PS51733"/>
    </source>
</evidence>
<dbReference type="InterPro" id="IPR004143">
    <property type="entry name" value="BPL_LPL_catalytic"/>
</dbReference>
<comment type="caution">
    <text evidence="3">The sequence shown here is derived from an EMBL/GenBank/DDBJ whole genome shotgun (WGS) entry which is preliminary data.</text>
</comment>
<organism evidence="3 4">
    <name type="scientific">Mucilaginibacter limnophilus</name>
    <dbReference type="NCBI Taxonomy" id="1932778"/>
    <lineage>
        <taxon>Bacteria</taxon>
        <taxon>Pseudomonadati</taxon>
        <taxon>Bacteroidota</taxon>
        <taxon>Sphingobacteriia</taxon>
        <taxon>Sphingobacteriales</taxon>
        <taxon>Sphingobacteriaceae</taxon>
        <taxon>Mucilaginibacter</taxon>
    </lineage>
</organism>
<proteinExistence type="predicted"/>
<dbReference type="EMBL" id="SACK01000002">
    <property type="protein sequence ID" value="RVU01438.1"/>
    <property type="molecule type" value="Genomic_DNA"/>
</dbReference>